<keyword evidence="1" id="KW-1133">Transmembrane helix</keyword>
<dbReference type="EMBL" id="JAIRAU010000005">
    <property type="protein sequence ID" value="MBZ5709214.1"/>
    <property type="molecule type" value="Genomic_DNA"/>
</dbReference>
<keyword evidence="1" id="KW-0472">Membrane</keyword>
<keyword evidence="1" id="KW-0812">Transmembrane</keyword>
<evidence type="ECO:0000256" key="1">
    <source>
        <dbReference type="SAM" id="Phobius"/>
    </source>
</evidence>
<gene>
    <name evidence="2" type="ORF">K7C98_08070</name>
</gene>
<accession>A0ABS7TLX4</accession>
<comment type="caution">
    <text evidence="2">The sequence shown here is derived from an EMBL/GenBank/DDBJ whole genome shotgun (WGS) entry which is preliminary data.</text>
</comment>
<feature type="transmembrane region" description="Helical" evidence="1">
    <location>
        <begin position="103"/>
        <end position="123"/>
    </location>
</feature>
<proteinExistence type="predicted"/>
<sequence length="134" mass="14373">MAPATDRELADPRDRAVAVFMDSLARSPCPRPRAVDPALLIRRAPLVDALADLRARERRVLVPALALEIVTFAAAAAVGLQLFVVLAPLGHLRGALELAARLAWAPLGLSLIVVALPLLWWIAEAGRAPRRAGR</sequence>
<dbReference type="Proteomes" id="UP001139031">
    <property type="component" value="Unassembled WGS sequence"/>
</dbReference>
<organism evidence="2 3">
    <name type="scientific">Nannocystis pusilla</name>
    <dbReference type="NCBI Taxonomy" id="889268"/>
    <lineage>
        <taxon>Bacteria</taxon>
        <taxon>Pseudomonadati</taxon>
        <taxon>Myxococcota</taxon>
        <taxon>Polyangia</taxon>
        <taxon>Nannocystales</taxon>
        <taxon>Nannocystaceae</taxon>
        <taxon>Nannocystis</taxon>
    </lineage>
</organism>
<name>A0ABS7TLX4_9BACT</name>
<keyword evidence="3" id="KW-1185">Reference proteome</keyword>
<evidence type="ECO:0000313" key="3">
    <source>
        <dbReference type="Proteomes" id="UP001139031"/>
    </source>
</evidence>
<reference evidence="2" key="1">
    <citation type="submission" date="2021-08" db="EMBL/GenBank/DDBJ databases">
        <authorList>
            <person name="Stevens D.C."/>
        </authorList>
    </citation>
    <scope>NUCLEOTIDE SEQUENCE</scope>
    <source>
        <strain evidence="2">DSM 53165</strain>
    </source>
</reference>
<evidence type="ECO:0000313" key="2">
    <source>
        <dbReference type="EMBL" id="MBZ5709214.1"/>
    </source>
</evidence>
<dbReference type="RefSeq" id="WP_224190992.1">
    <property type="nucleotide sequence ID" value="NZ_JAIRAU010000005.1"/>
</dbReference>
<feature type="transmembrane region" description="Helical" evidence="1">
    <location>
        <begin position="60"/>
        <end position="83"/>
    </location>
</feature>
<protein>
    <submittedName>
        <fullName evidence="2">Uncharacterized protein</fullName>
    </submittedName>
</protein>